<sequence length="489" mass="54327">MGEERLDWQRSPDFAGLDEYALCYSKGLAHRSDGIPERQHHEVFWSAIKERSIARLEELFPASRWPNRIERSWHPAASDRLQLSVPWIDPCSGRRISEIEFSDSPGSRWFGSAEMLGDVAELFWASLCRDIPFTDYASDQTVRAGQAELASIDNARFGGQAFGVKLPHVDQGGYISQFLIKPIPLNGNWMTQRIRCPTPQSNFLTTHDDWLASQNGERTPEATTYLGGSRYIHNGRALAEFVRTDFSYQAFLCAGLILQSWGRSVLNSALPSKNCYSSSAFVRNGWPEIFALLAEASRLALDDAWYWKWRTFRRLRPEELAGRAAYSSENNGFQAVGERISSLTGAKKSLEVFKTRLLSQAYPEGAPLHPSFPGGHAEIAGACVTILKVFTDPAFIIPAPIQASADGLALDAIRGELSLEGELNKLAWNLAFGRTHAGIHYRSDHMSGLILGEEIALKMLAEKAVGSGNRVKLSLRKFDGSQTEVAVLC</sequence>
<dbReference type="Proteomes" id="UP000078551">
    <property type="component" value="Plasmid pRphaN771a"/>
</dbReference>
<gene>
    <name evidence="1" type="ORF">AMC81_PA00037</name>
</gene>
<keyword evidence="1" id="KW-0614">Plasmid</keyword>
<dbReference type="InterPro" id="IPR016119">
    <property type="entry name" value="Br/Cl_peroxidase_C"/>
</dbReference>
<dbReference type="PANTHER" id="PTHR34599">
    <property type="entry name" value="PEROXIDASE-RELATED"/>
    <property type="match status" value="1"/>
</dbReference>
<dbReference type="Gene3D" id="1.10.606.10">
    <property type="entry name" value="Vanadium-containing Chloroperoxidase, domain 2"/>
    <property type="match status" value="1"/>
</dbReference>
<dbReference type="InterPro" id="IPR036938">
    <property type="entry name" value="PAP2/HPO_sf"/>
</dbReference>
<geneLocation type="plasmid" evidence="1 2">
    <name>pRphaN771a</name>
</geneLocation>
<accession>A0ABM6CFN4</accession>
<dbReference type="SUPFAM" id="SSF48317">
    <property type="entry name" value="Acid phosphatase/Vanadium-dependent haloperoxidase"/>
    <property type="match status" value="1"/>
</dbReference>
<dbReference type="PANTHER" id="PTHR34599:SF1">
    <property type="entry name" value="PHOSPHATIDIC ACID PHOSPHATASE TYPE 2_HALOPEROXIDASE DOMAIN-CONTAINING PROTEIN"/>
    <property type="match status" value="1"/>
</dbReference>
<evidence type="ECO:0000313" key="1">
    <source>
        <dbReference type="EMBL" id="ANL87060.1"/>
    </source>
</evidence>
<proteinExistence type="predicted"/>
<name>A0ABM6CFN4_9HYPH</name>
<evidence type="ECO:0000313" key="2">
    <source>
        <dbReference type="Proteomes" id="UP000078551"/>
    </source>
</evidence>
<organism evidence="1 2">
    <name type="scientific">Rhizobium phaseoli</name>
    <dbReference type="NCBI Taxonomy" id="396"/>
    <lineage>
        <taxon>Bacteria</taxon>
        <taxon>Pseudomonadati</taxon>
        <taxon>Pseudomonadota</taxon>
        <taxon>Alphaproteobacteria</taxon>
        <taxon>Hyphomicrobiales</taxon>
        <taxon>Rhizobiaceae</taxon>
        <taxon>Rhizobium/Agrobacterium group</taxon>
        <taxon>Rhizobium</taxon>
    </lineage>
</organism>
<dbReference type="EMBL" id="CP013569">
    <property type="protein sequence ID" value="ANL87060.1"/>
    <property type="molecule type" value="Genomic_DNA"/>
</dbReference>
<dbReference type="InterPro" id="IPR052559">
    <property type="entry name" value="V-haloperoxidase"/>
</dbReference>
<keyword evidence="2" id="KW-1185">Reference proteome</keyword>
<reference evidence="1 2" key="1">
    <citation type="submission" date="2015-11" db="EMBL/GenBank/DDBJ databases">
        <title>The limits of bacterial species coexistence and the symbiotic plasmid transference in sympatric Rhizobium populations.</title>
        <authorList>
            <person name="Perez-Carrascal O.M."/>
            <person name="VanInsberghe D."/>
            <person name="Juarez S."/>
            <person name="Polz M.F."/>
            <person name="Vinuesa P."/>
            <person name="Gonzalez V."/>
        </authorList>
    </citation>
    <scope>NUCLEOTIDE SEQUENCE [LARGE SCALE GENOMIC DNA]</scope>
    <source>
        <strain evidence="1 2">N771</strain>
        <plasmid evidence="1 2">pRphaN771a</plasmid>
    </source>
</reference>
<protein>
    <submittedName>
        <fullName evidence="1">PAP2 haloperoxidase-like superfamily protein</fullName>
    </submittedName>
</protein>